<keyword evidence="4" id="KW-1003">Cell membrane</keyword>
<dbReference type="Pfam" id="PF01040">
    <property type="entry name" value="UbiA"/>
    <property type="match status" value="1"/>
</dbReference>
<evidence type="ECO:0000256" key="12">
    <source>
        <dbReference type="SAM" id="Phobius"/>
    </source>
</evidence>
<dbReference type="PANTHER" id="PTHR11048">
    <property type="entry name" value="PRENYLTRANSFERASES"/>
    <property type="match status" value="1"/>
</dbReference>
<proteinExistence type="inferred from homology"/>
<organism evidence="13 14">
    <name type="scientific">Desulfobacula phenolica</name>
    <dbReference type="NCBI Taxonomy" id="90732"/>
    <lineage>
        <taxon>Bacteria</taxon>
        <taxon>Pseudomonadati</taxon>
        <taxon>Thermodesulfobacteriota</taxon>
        <taxon>Desulfobacteria</taxon>
        <taxon>Desulfobacterales</taxon>
        <taxon>Desulfobacteraceae</taxon>
        <taxon>Desulfobacula</taxon>
    </lineage>
</organism>
<evidence type="ECO:0000256" key="4">
    <source>
        <dbReference type="ARBA" id="ARBA00022475"/>
    </source>
</evidence>
<dbReference type="FunFam" id="1.10.357.140:FF:000008">
    <property type="entry name" value="4-hydroxybenzoate octaprenyltransferase"/>
    <property type="match status" value="1"/>
</dbReference>
<dbReference type="RefSeq" id="WP_092235413.1">
    <property type="nucleotide sequence ID" value="NZ_FNLL01000008.1"/>
</dbReference>
<keyword evidence="8 12" id="KW-0812">Transmembrane</keyword>
<dbReference type="EC" id="2.5.1.39" evidence="11"/>
<dbReference type="InterPro" id="IPR006371">
    <property type="entry name" value="Polyprenyltransferase_UbiA-li"/>
</dbReference>
<dbReference type="InterPro" id="IPR039653">
    <property type="entry name" value="Prenyltransferase"/>
</dbReference>
<feature type="transmembrane region" description="Helical" evidence="12">
    <location>
        <begin position="173"/>
        <end position="193"/>
    </location>
</feature>
<feature type="transmembrane region" description="Helical" evidence="12">
    <location>
        <begin position="24"/>
        <end position="43"/>
    </location>
</feature>
<dbReference type="GO" id="GO:0006744">
    <property type="term" value="P:ubiquinone biosynthetic process"/>
    <property type="evidence" value="ECO:0007669"/>
    <property type="project" value="UniProtKB-KW"/>
</dbReference>
<keyword evidence="10 12" id="KW-0472">Membrane</keyword>
<dbReference type="EMBL" id="FNLL01000008">
    <property type="protein sequence ID" value="SDU42318.1"/>
    <property type="molecule type" value="Genomic_DNA"/>
</dbReference>
<keyword evidence="5" id="KW-0997">Cell inner membrane</keyword>
<evidence type="ECO:0000256" key="3">
    <source>
        <dbReference type="ARBA" id="ARBA00005985"/>
    </source>
</evidence>
<sequence length="298" mass="32970">MSGENYIVGLALLLKNKILVYGKMIKFSHTIFALPFAFSAVVMGWETHSPSAWDFFWILTAMVGARSAAMGFNRIADAEIDIKNSRTAIREIPSGALSKKDVALFVGLSGLAFVLSAAMLSKLCFILSFPVLFFLMFYSYTKRFTKYCHLYLGFAISLAPVGAWVAITGTLSWSIVFLSLGLMTYIAGFDILYACQDIDFDRTEGLFSLPSKLGPKKAMQISSLLHVCTFVFLLAMYAAFGMHPVFLVFLGVIGLLLIAEHQMVKPDNLTQINMAFFQMNSIISVLLFVGVLTQGFLK</sequence>
<evidence type="ECO:0000256" key="10">
    <source>
        <dbReference type="ARBA" id="ARBA00023136"/>
    </source>
</evidence>
<dbReference type="InterPro" id="IPR044878">
    <property type="entry name" value="UbiA_sf"/>
</dbReference>
<gene>
    <name evidence="13" type="ORF">SAMN04487931_108113</name>
</gene>
<dbReference type="PANTHER" id="PTHR11048:SF28">
    <property type="entry name" value="4-HYDROXYBENZOATE POLYPRENYLTRANSFERASE, MITOCHONDRIAL"/>
    <property type="match status" value="1"/>
</dbReference>
<dbReference type="CDD" id="cd13959">
    <property type="entry name" value="PT_UbiA_COQ2"/>
    <property type="match status" value="1"/>
</dbReference>
<keyword evidence="7" id="KW-0831">Ubiquinone biosynthesis</keyword>
<evidence type="ECO:0000256" key="8">
    <source>
        <dbReference type="ARBA" id="ARBA00022692"/>
    </source>
</evidence>
<evidence type="ECO:0000313" key="13">
    <source>
        <dbReference type="EMBL" id="SDU42318.1"/>
    </source>
</evidence>
<dbReference type="GO" id="GO:0005886">
    <property type="term" value="C:plasma membrane"/>
    <property type="evidence" value="ECO:0007669"/>
    <property type="project" value="TreeGrafter"/>
</dbReference>
<evidence type="ECO:0000256" key="1">
    <source>
        <dbReference type="ARBA" id="ARBA00001946"/>
    </source>
</evidence>
<dbReference type="FunFam" id="1.20.120.1780:FF:000001">
    <property type="entry name" value="4-hydroxybenzoate octaprenyltransferase"/>
    <property type="match status" value="1"/>
</dbReference>
<comment type="cofactor">
    <cofactor evidence="1">
        <name>Mg(2+)</name>
        <dbReference type="ChEBI" id="CHEBI:18420"/>
    </cofactor>
</comment>
<feature type="transmembrane region" description="Helical" evidence="12">
    <location>
        <begin position="246"/>
        <end position="264"/>
    </location>
</feature>
<feature type="transmembrane region" description="Helical" evidence="12">
    <location>
        <begin position="276"/>
        <end position="297"/>
    </location>
</feature>
<evidence type="ECO:0000256" key="9">
    <source>
        <dbReference type="ARBA" id="ARBA00022989"/>
    </source>
</evidence>
<comment type="similarity">
    <text evidence="3">Belongs to the UbiA prenyltransferase family.</text>
</comment>
<keyword evidence="9 12" id="KW-1133">Transmembrane helix</keyword>
<accession>A0A1H2IEN4</accession>
<dbReference type="Gene3D" id="1.20.120.1780">
    <property type="entry name" value="UbiA prenyltransferase"/>
    <property type="match status" value="1"/>
</dbReference>
<evidence type="ECO:0000256" key="5">
    <source>
        <dbReference type="ARBA" id="ARBA00022519"/>
    </source>
</evidence>
<dbReference type="InterPro" id="IPR000537">
    <property type="entry name" value="UbiA_prenyltransferase"/>
</dbReference>
<dbReference type="NCBIfam" id="TIGR01475">
    <property type="entry name" value="ubiA_other"/>
    <property type="match status" value="1"/>
</dbReference>
<keyword evidence="14" id="KW-1185">Reference proteome</keyword>
<reference evidence="14" key="1">
    <citation type="submission" date="2016-10" db="EMBL/GenBank/DDBJ databases">
        <authorList>
            <person name="Varghese N."/>
            <person name="Submissions S."/>
        </authorList>
    </citation>
    <scope>NUCLEOTIDE SEQUENCE [LARGE SCALE GENOMIC DNA]</scope>
    <source>
        <strain evidence="14">DSM 3384</strain>
    </source>
</reference>
<dbReference type="Proteomes" id="UP000199608">
    <property type="component" value="Unassembled WGS sequence"/>
</dbReference>
<feature type="transmembrane region" description="Helical" evidence="12">
    <location>
        <begin position="148"/>
        <end position="167"/>
    </location>
</feature>
<evidence type="ECO:0000313" key="14">
    <source>
        <dbReference type="Proteomes" id="UP000199608"/>
    </source>
</evidence>
<dbReference type="Gene3D" id="1.10.357.140">
    <property type="entry name" value="UbiA prenyltransferase"/>
    <property type="match status" value="1"/>
</dbReference>
<protein>
    <recommendedName>
        <fullName evidence="11">4-hydroxybenzoate polyprenyltransferase</fullName>
        <ecNumber evidence="11">2.5.1.39</ecNumber>
    </recommendedName>
</protein>
<comment type="subcellular location">
    <subcellularLocation>
        <location evidence="2">Membrane</location>
        <topology evidence="2">Multi-pass membrane protein</topology>
    </subcellularLocation>
</comment>
<keyword evidence="6 13" id="KW-0808">Transferase</keyword>
<dbReference type="AlphaFoldDB" id="A0A1H2IEN4"/>
<dbReference type="GO" id="GO:0008412">
    <property type="term" value="F:4-hydroxybenzoate polyprenyltransferase activity"/>
    <property type="evidence" value="ECO:0007669"/>
    <property type="project" value="UniProtKB-EC"/>
</dbReference>
<name>A0A1H2IEN4_9BACT</name>
<evidence type="ECO:0000256" key="7">
    <source>
        <dbReference type="ARBA" id="ARBA00022688"/>
    </source>
</evidence>
<evidence type="ECO:0000256" key="2">
    <source>
        <dbReference type="ARBA" id="ARBA00004141"/>
    </source>
</evidence>
<evidence type="ECO:0000256" key="6">
    <source>
        <dbReference type="ARBA" id="ARBA00022679"/>
    </source>
</evidence>
<evidence type="ECO:0000256" key="11">
    <source>
        <dbReference type="ARBA" id="ARBA00034524"/>
    </source>
</evidence>